<dbReference type="RefSeq" id="WP_110043162.1">
    <property type="nucleotide sequence ID" value="NZ_CP054612.1"/>
</dbReference>
<sequence>MPMTKWKTWFLAAVMLFTLPHPAISSAAAMSARLQPTYAEWGRLAVDYAIKEYKAEVIDYAYEGRYPASNNHVEYRFRLWVRKNAKEYAIRIAVQVNPSSGERMGLKLTELQ</sequence>
<protein>
    <submittedName>
        <fullName evidence="2">Uncharacterized protein DUF3889</fullName>
    </submittedName>
</protein>
<dbReference type="EMBL" id="QGTQ01000003">
    <property type="protein sequence ID" value="PWW06491.1"/>
    <property type="molecule type" value="Genomic_DNA"/>
</dbReference>
<dbReference type="InterPro" id="IPR024987">
    <property type="entry name" value="DUF3889"/>
</dbReference>
<proteinExistence type="predicted"/>
<dbReference type="Gene3D" id="3.10.450.390">
    <property type="entry name" value="Protein of unknown function DUF3889"/>
    <property type="match status" value="1"/>
</dbReference>
<reference evidence="2 3" key="1">
    <citation type="submission" date="2018-05" db="EMBL/GenBank/DDBJ databases">
        <title>Genomic Encyclopedia of Type Strains, Phase III (KMG-III): the genomes of soil and plant-associated and newly described type strains.</title>
        <authorList>
            <person name="Whitman W."/>
        </authorList>
    </citation>
    <scope>NUCLEOTIDE SEQUENCE [LARGE SCALE GENOMIC DNA]</scope>
    <source>
        <strain evidence="2 3">CECT 5696</strain>
    </source>
</reference>
<evidence type="ECO:0000313" key="2">
    <source>
        <dbReference type="EMBL" id="PWW06491.1"/>
    </source>
</evidence>
<feature type="chain" id="PRO_5039255184" evidence="1">
    <location>
        <begin position="24"/>
        <end position="112"/>
    </location>
</feature>
<gene>
    <name evidence="2" type="ORF">DFQ01_103394</name>
</gene>
<keyword evidence="3" id="KW-1185">Reference proteome</keyword>
<evidence type="ECO:0000313" key="3">
    <source>
        <dbReference type="Proteomes" id="UP000246635"/>
    </source>
</evidence>
<dbReference type="AlphaFoldDB" id="A0A2V2YYZ4"/>
<dbReference type="Pfam" id="PF13028">
    <property type="entry name" value="DUF3889"/>
    <property type="match status" value="1"/>
</dbReference>
<organism evidence="2 3">
    <name type="scientific">Paenibacillus cellulosilyticus</name>
    <dbReference type="NCBI Taxonomy" id="375489"/>
    <lineage>
        <taxon>Bacteria</taxon>
        <taxon>Bacillati</taxon>
        <taxon>Bacillota</taxon>
        <taxon>Bacilli</taxon>
        <taxon>Bacillales</taxon>
        <taxon>Paenibacillaceae</taxon>
        <taxon>Paenibacillus</taxon>
    </lineage>
</organism>
<feature type="signal peptide" evidence="1">
    <location>
        <begin position="1"/>
        <end position="23"/>
    </location>
</feature>
<keyword evidence="1" id="KW-0732">Signal</keyword>
<dbReference type="OrthoDB" id="2377048at2"/>
<accession>A0A2V2YYZ4</accession>
<dbReference type="Proteomes" id="UP000246635">
    <property type="component" value="Unassembled WGS sequence"/>
</dbReference>
<comment type="caution">
    <text evidence="2">The sequence shown here is derived from an EMBL/GenBank/DDBJ whole genome shotgun (WGS) entry which is preliminary data.</text>
</comment>
<name>A0A2V2YYZ4_9BACL</name>
<evidence type="ECO:0000256" key="1">
    <source>
        <dbReference type="SAM" id="SignalP"/>
    </source>
</evidence>